<dbReference type="GO" id="GO:0015074">
    <property type="term" value="P:DNA integration"/>
    <property type="evidence" value="ECO:0007669"/>
    <property type="project" value="InterPro"/>
</dbReference>
<dbReference type="PROSITE" id="PS50994">
    <property type="entry name" value="INTEGRASE"/>
    <property type="match status" value="1"/>
</dbReference>
<sequence length="325" mass="37210">MWAQSCLECQRNKVSKHIRSPLGSFQLPSARFEHIHVDIVGRLRPSRGYSYCVTCIDRFTRWPEAFPIQDITAETVSRTLYENLICRFGAPSKITTDQGKQFESHLFKSLAALLGTETIRTSPYRPSSNGIIERIHRNLKSSIRCHADKGWADALPTILMGWRATYREDLEATPAQLTYGTNIRLPGEFFVENKSRIDQTTFVGKLQHIMHKLRPVPASSHNRENVFIHKDLPNSSHIFVRHDGIRRSLESPYQGPYKVLSKSDKLFKLLINGKSSFVSVDRLKPAFLASEDEPPPAVSKKHEPVTTTTRFGRKVRFRIDPKNLR</sequence>
<dbReference type="PANTHER" id="PTHR38681:SF1">
    <property type="entry name" value="RETROVIRUS-RELATED POL POLYPROTEIN FROM TRANSPOSON 412-LIKE PROTEIN"/>
    <property type="match status" value="1"/>
</dbReference>
<comment type="caution">
    <text evidence="3">The sequence shown here is derived from an EMBL/GenBank/DDBJ whole genome shotgun (WGS) entry which is preliminary data.</text>
</comment>
<dbReference type="GO" id="GO:0003676">
    <property type="term" value="F:nucleic acid binding"/>
    <property type="evidence" value="ECO:0007669"/>
    <property type="project" value="InterPro"/>
</dbReference>
<dbReference type="InterPro" id="IPR012337">
    <property type="entry name" value="RNaseH-like_sf"/>
</dbReference>
<organism evidence="3 4">
    <name type="scientific">Araneus ventricosus</name>
    <name type="common">Orbweaver spider</name>
    <name type="synonym">Epeira ventricosa</name>
    <dbReference type="NCBI Taxonomy" id="182803"/>
    <lineage>
        <taxon>Eukaryota</taxon>
        <taxon>Metazoa</taxon>
        <taxon>Ecdysozoa</taxon>
        <taxon>Arthropoda</taxon>
        <taxon>Chelicerata</taxon>
        <taxon>Arachnida</taxon>
        <taxon>Araneae</taxon>
        <taxon>Araneomorphae</taxon>
        <taxon>Entelegynae</taxon>
        <taxon>Araneoidea</taxon>
        <taxon>Araneidae</taxon>
        <taxon>Araneus</taxon>
    </lineage>
</organism>
<evidence type="ECO:0000313" key="4">
    <source>
        <dbReference type="Proteomes" id="UP000499080"/>
    </source>
</evidence>
<dbReference type="FunFam" id="3.30.420.10:FF:000032">
    <property type="entry name" value="Retrovirus-related Pol polyprotein from transposon 297-like Protein"/>
    <property type="match status" value="1"/>
</dbReference>
<dbReference type="Gene3D" id="3.30.420.10">
    <property type="entry name" value="Ribonuclease H-like superfamily/Ribonuclease H"/>
    <property type="match status" value="1"/>
</dbReference>
<protein>
    <submittedName>
        <fullName evidence="3">Gag-Pol polyprotein</fullName>
    </submittedName>
</protein>
<proteinExistence type="predicted"/>
<feature type="region of interest" description="Disordered" evidence="1">
    <location>
        <begin position="291"/>
        <end position="312"/>
    </location>
</feature>
<dbReference type="Proteomes" id="UP000499080">
    <property type="component" value="Unassembled WGS sequence"/>
</dbReference>
<gene>
    <name evidence="3" type="primary">pol_1508</name>
    <name evidence="3" type="ORF">AVEN_88116_1</name>
</gene>
<dbReference type="InterPro" id="IPR036397">
    <property type="entry name" value="RNaseH_sf"/>
</dbReference>
<dbReference type="OrthoDB" id="6506414at2759"/>
<keyword evidence="4" id="KW-1185">Reference proteome</keyword>
<feature type="domain" description="Integrase catalytic" evidence="2">
    <location>
        <begin position="24"/>
        <end position="194"/>
    </location>
</feature>
<name>A0A4Y2DGP0_ARAVE</name>
<evidence type="ECO:0000313" key="3">
    <source>
        <dbReference type="EMBL" id="GBM15307.1"/>
    </source>
</evidence>
<dbReference type="PANTHER" id="PTHR38681">
    <property type="entry name" value="RETROVIRUS-RELATED POL POLYPROTEIN FROM TRANSPOSON 412-LIKE PROTEIN-RELATED"/>
    <property type="match status" value="1"/>
</dbReference>
<dbReference type="EMBL" id="BGPR01242717">
    <property type="protein sequence ID" value="GBM15307.1"/>
    <property type="molecule type" value="Genomic_DNA"/>
</dbReference>
<dbReference type="AlphaFoldDB" id="A0A4Y2DGP0"/>
<dbReference type="InterPro" id="IPR001584">
    <property type="entry name" value="Integrase_cat-core"/>
</dbReference>
<evidence type="ECO:0000259" key="2">
    <source>
        <dbReference type="PROSITE" id="PS50994"/>
    </source>
</evidence>
<reference evidence="3 4" key="1">
    <citation type="journal article" date="2019" name="Sci. Rep.">
        <title>Orb-weaving spider Araneus ventricosus genome elucidates the spidroin gene catalogue.</title>
        <authorList>
            <person name="Kono N."/>
            <person name="Nakamura H."/>
            <person name="Ohtoshi R."/>
            <person name="Moran D.A.P."/>
            <person name="Shinohara A."/>
            <person name="Yoshida Y."/>
            <person name="Fujiwara M."/>
            <person name="Mori M."/>
            <person name="Tomita M."/>
            <person name="Arakawa K."/>
        </authorList>
    </citation>
    <scope>NUCLEOTIDE SEQUENCE [LARGE SCALE GENOMIC DNA]</scope>
</reference>
<evidence type="ECO:0000256" key="1">
    <source>
        <dbReference type="SAM" id="MobiDB-lite"/>
    </source>
</evidence>
<dbReference type="SUPFAM" id="SSF53098">
    <property type="entry name" value="Ribonuclease H-like"/>
    <property type="match status" value="1"/>
</dbReference>
<dbReference type="Pfam" id="PF00665">
    <property type="entry name" value="rve"/>
    <property type="match status" value="1"/>
</dbReference>
<accession>A0A4Y2DGP0</accession>